<dbReference type="SUPFAM" id="SSF52151">
    <property type="entry name" value="FabD/lysophospholipase-like"/>
    <property type="match status" value="1"/>
</dbReference>
<evidence type="ECO:0000256" key="7">
    <source>
        <dbReference type="ARBA" id="ARBA00023268"/>
    </source>
</evidence>
<dbReference type="SUPFAM" id="SSF51735">
    <property type="entry name" value="NAD(P)-binding Rossmann-fold domains"/>
    <property type="match status" value="2"/>
</dbReference>
<evidence type="ECO:0000256" key="8">
    <source>
        <dbReference type="ARBA" id="ARBA00023315"/>
    </source>
</evidence>
<dbReference type="Pfam" id="PF08990">
    <property type="entry name" value="Docking"/>
    <property type="match status" value="1"/>
</dbReference>
<dbReference type="PROSITE" id="PS52019">
    <property type="entry name" value="PKS_MFAS_DH"/>
    <property type="match status" value="1"/>
</dbReference>
<dbReference type="InterPro" id="IPR014043">
    <property type="entry name" value="Acyl_transferase_dom"/>
</dbReference>
<organism evidence="14 15">
    <name type="scientific">Streptomyces phaeofaciens</name>
    <dbReference type="NCBI Taxonomy" id="68254"/>
    <lineage>
        <taxon>Bacteria</taxon>
        <taxon>Bacillati</taxon>
        <taxon>Actinomycetota</taxon>
        <taxon>Actinomycetes</taxon>
        <taxon>Kitasatosporales</taxon>
        <taxon>Streptomycetaceae</taxon>
        <taxon>Streptomyces</taxon>
    </lineage>
</organism>
<feature type="region of interest" description="Disordered" evidence="10">
    <location>
        <begin position="470"/>
        <end position="501"/>
    </location>
</feature>
<dbReference type="InterPro" id="IPR036291">
    <property type="entry name" value="NAD(P)-bd_dom_sf"/>
</dbReference>
<dbReference type="InterPro" id="IPR049552">
    <property type="entry name" value="PKS_DH_N"/>
</dbReference>
<evidence type="ECO:0000259" key="11">
    <source>
        <dbReference type="PROSITE" id="PS50075"/>
    </source>
</evidence>
<dbReference type="Gene3D" id="3.40.366.10">
    <property type="entry name" value="Malonyl-Coenzyme A Acyl Carrier Protein, domain 2"/>
    <property type="match status" value="2"/>
</dbReference>
<dbReference type="Pfam" id="PF08659">
    <property type="entry name" value="KR"/>
    <property type="match status" value="1"/>
</dbReference>
<dbReference type="PROSITE" id="PS50075">
    <property type="entry name" value="CARRIER"/>
    <property type="match status" value="1"/>
</dbReference>
<feature type="active site" description="Proton acceptor; for dehydratase activity" evidence="9">
    <location>
        <position position="883"/>
    </location>
</feature>
<dbReference type="InterPro" id="IPR050091">
    <property type="entry name" value="PKS_NRPS_Biosynth_Enz"/>
</dbReference>
<dbReference type="PANTHER" id="PTHR43775">
    <property type="entry name" value="FATTY ACID SYNTHASE"/>
    <property type="match status" value="1"/>
</dbReference>
<dbReference type="SUPFAM" id="SSF47336">
    <property type="entry name" value="ACP-like"/>
    <property type="match status" value="1"/>
</dbReference>
<dbReference type="FunFam" id="3.40.47.10:FF:000019">
    <property type="entry name" value="Polyketide synthase type I"/>
    <property type="match status" value="1"/>
</dbReference>
<comment type="cofactor">
    <cofactor evidence="1">
        <name>pantetheine 4'-phosphate</name>
        <dbReference type="ChEBI" id="CHEBI:47942"/>
    </cofactor>
</comment>
<comment type="pathway">
    <text evidence="2">Antibiotic biosynthesis.</text>
</comment>
<evidence type="ECO:0000313" key="14">
    <source>
        <dbReference type="EMBL" id="GGT58113.1"/>
    </source>
</evidence>
<keyword evidence="7" id="KW-0511">Multifunctional enzyme</keyword>
<dbReference type="InterPro" id="IPR020841">
    <property type="entry name" value="PKS_Beta-ketoAc_synthase_dom"/>
</dbReference>
<reference evidence="14" key="1">
    <citation type="journal article" date="2014" name="Int. J. Syst. Evol. Microbiol.">
        <title>Complete genome sequence of Corynebacterium casei LMG S-19264T (=DSM 44701T), isolated from a smear-ripened cheese.</title>
        <authorList>
            <consortium name="US DOE Joint Genome Institute (JGI-PGF)"/>
            <person name="Walter F."/>
            <person name="Albersmeier A."/>
            <person name="Kalinowski J."/>
            <person name="Ruckert C."/>
        </authorList>
    </citation>
    <scope>NUCLEOTIDE SEQUENCE</scope>
    <source>
        <strain evidence="14">JCM 4125</strain>
    </source>
</reference>
<dbReference type="InterPro" id="IPR032821">
    <property type="entry name" value="PKS_assoc"/>
</dbReference>
<feature type="active site" description="Proton donor; for dehydratase activity" evidence="9">
    <location>
        <position position="1049"/>
    </location>
</feature>
<evidence type="ECO:0008006" key="16">
    <source>
        <dbReference type="Google" id="ProtNLM"/>
    </source>
</evidence>
<dbReference type="Pfam" id="PF00550">
    <property type="entry name" value="PP-binding"/>
    <property type="match status" value="1"/>
</dbReference>
<dbReference type="GO" id="GO:0006633">
    <property type="term" value="P:fatty acid biosynthetic process"/>
    <property type="evidence" value="ECO:0007669"/>
    <property type="project" value="InterPro"/>
</dbReference>
<dbReference type="InterPro" id="IPR015083">
    <property type="entry name" value="NorB/c/GfsB-D-like_docking"/>
</dbReference>
<dbReference type="SMART" id="SM00826">
    <property type="entry name" value="PKS_DH"/>
    <property type="match status" value="1"/>
</dbReference>
<keyword evidence="8" id="KW-0012">Acyltransferase</keyword>
<dbReference type="SMART" id="SM00825">
    <property type="entry name" value="PKS_KS"/>
    <property type="match status" value="1"/>
</dbReference>
<dbReference type="InterPro" id="IPR049900">
    <property type="entry name" value="PKS_mFAS_DH"/>
</dbReference>
<evidence type="ECO:0000256" key="3">
    <source>
        <dbReference type="ARBA" id="ARBA00022450"/>
    </source>
</evidence>
<dbReference type="FunFam" id="1.10.1200.10:FF:000007">
    <property type="entry name" value="Probable polyketide synthase pks17"/>
    <property type="match status" value="1"/>
</dbReference>
<dbReference type="Pfam" id="PF14765">
    <property type="entry name" value="PS-DH"/>
    <property type="match status" value="1"/>
</dbReference>
<feature type="region of interest" description="Disordered" evidence="10">
    <location>
        <begin position="944"/>
        <end position="972"/>
    </location>
</feature>
<evidence type="ECO:0000256" key="6">
    <source>
        <dbReference type="ARBA" id="ARBA00023194"/>
    </source>
</evidence>
<dbReference type="CDD" id="cd00833">
    <property type="entry name" value="PKS"/>
    <property type="match status" value="1"/>
</dbReference>
<accession>A0A918LW09</accession>
<dbReference type="PROSITE" id="PS52004">
    <property type="entry name" value="KS3_2"/>
    <property type="match status" value="1"/>
</dbReference>
<keyword evidence="6" id="KW-0045">Antibiotic biosynthesis</keyword>
<dbReference type="InterPro" id="IPR016039">
    <property type="entry name" value="Thiolase-like"/>
</dbReference>
<evidence type="ECO:0000256" key="4">
    <source>
        <dbReference type="ARBA" id="ARBA00022553"/>
    </source>
</evidence>
<dbReference type="InterPro" id="IPR014031">
    <property type="entry name" value="Ketoacyl_synth_C"/>
</dbReference>
<dbReference type="Pfam" id="PF21089">
    <property type="entry name" value="PKS_DH_N"/>
    <property type="match status" value="1"/>
</dbReference>
<dbReference type="InterPro" id="IPR042104">
    <property type="entry name" value="PKS_dehydratase_sf"/>
</dbReference>
<dbReference type="Proteomes" id="UP000646776">
    <property type="component" value="Unassembled WGS sequence"/>
</dbReference>
<dbReference type="SMART" id="SM00827">
    <property type="entry name" value="PKS_AT"/>
    <property type="match status" value="1"/>
</dbReference>
<dbReference type="Gene3D" id="3.10.129.110">
    <property type="entry name" value="Polyketide synthase dehydratase"/>
    <property type="match status" value="1"/>
</dbReference>
<evidence type="ECO:0000256" key="10">
    <source>
        <dbReference type="SAM" id="MobiDB-lite"/>
    </source>
</evidence>
<dbReference type="Gene3D" id="1.10.1200.10">
    <property type="entry name" value="ACP-like"/>
    <property type="match status" value="1"/>
</dbReference>
<evidence type="ECO:0000313" key="15">
    <source>
        <dbReference type="Proteomes" id="UP000646776"/>
    </source>
</evidence>
<keyword evidence="15" id="KW-1185">Reference proteome</keyword>
<evidence type="ECO:0000256" key="9">
    <source>
        <dbReference type="PROSITE-ProRule" id="PRU01363"/>
    </source>
</evidence>
<dbReference type="InterPro" id="IPR020807">
    <property type="entry name" value="PKS_DH"/>
</dbReference>
<dbReference type="SMART" id="SM00822">
    <property type="entry name" value="PKS_KR"/>
    <property type="match status" value="1"/>
</dbReference>
<dbReference type="Pfam" id="PF02801">
    <property type="entry name" value="Ketoacyl-synt_C"/>
    <property type="match status" value="1"/>
</dbReference>
<dbReference type="InterPro" id="IPR009081">
    <property type="entry name" value="PP-bd_ACP"/>
</dbReference>
<feature type="domain" description="Ketosynthase family 3 (KS3)" evidence="12">
    <location>
        <begin position="45"/>
        <end position="470"/>
    </location>
</feature>
<dbReference type="Gene3D" id="3.30.70.3290">
    <property type="match status" value="2"/>
</dbReference>
<dbReference type="InterPro" id="IPR049551">
    <property type="entry name" value="PKS_DH_C"/>
</dbReference>
<dbReference type="InterPro" id="IPR057326">
    <property type="entry name" value="KR_dom"/>
</dbReference>
<dbReference type="Gene3D" id="3.40.50.720">
    <property type="entry name" value="NAD(P)-binding Rossmann-like Domain"/>
    <property type="match status" value="1"/>
</dbReference>
<keyword evidence="3" id="KW-0596">Phosphopantetheine</keyword>
<feature type="region of interest" description="C-terminal hotdog fold" evidence="9">
    <location>
        <begin position="986"/>
        <end position="1132"/>
    </location>
</feature>
<name>A0A918LW09_9ACTN</name>
<proteinExistence type="predicted"/>
<dbReference type="GO" id="GO:0004315">
    <property type="term" value="F:3-oxoacyl-[acyl-carrier-protein] synthase activity"/>
    <property type="evidence" value="ECO:0007669"/>
    <property type="project" value="InterPro"/>
</dbReference>
<dbReference type="InterPro" id="IPR018201">
    <property type="entry name" value="Ketoacyl_synth_AS"/>
</dbReference>
<dbReference type="InterPro" id="IPR014030">
    <property type="entry name" value="Ketoacyl_synth_N"/>
</dbReference>
<feature type="domain" description="PKS/mFAS DH" evidence="13">
    <location>
        <begin position="851"/>
        <end position="1132"/>
    </location>
</feature>
<evidence type="ECO:0000256" key="2">
    <source>
        <dbReference type="ARBA" id="ARBA00004792"/>
    </source>
</evidence>
<dbReference type="InterPro" id="IPR001227">
    <property type="entry name" value="Ac_transferase_dom_sf"/>
</dbReference>
<dbReference type="GO" id="GO:0033068">
    <property type="term" value="P:macrolide biosynthetic process"/>
    <property type="evidence" value="ECO:0007669"/>
    <property type="project" value="UniProtKB-ARBA"/>
</dbReference>
<evidence type="ECO:0000259" key="12">
    <source>
        <dbReference type="PROSITE" id="PS52004"/>
    </source>
</evidence>
<dbReference type="Gene3D" id="3.40.47.10">
    <property type="match status" value="1"/>
</dbReference>
<gene>
    <name evidence="14" type="ORF">GCM10010226_39110</name>
</gene>
<dbReference type="InterPro" id="IPR013968">
    <property type="entry name" value="PKS_KR"/>
</dbReference>
<evidence type="ECO:0000259" key="13">
    <source>
        <dbReference type="PROSITE" id="PS52019"/>
    </source>
</evidence>
<dbReference type="SUPFAM" id="SSF53901">
    <property type="entry name" value="Thiolase-like"/>
    <property type="match status" value="1"/>
</dbReference>
<dbReference type="CDD" id="cd08956">
    <property type="entry name" value="KR_3_FAS_SDR_x"/>
    <property type="match status" value="1"/>
</dbReference>
<feature type="region of interest" description="Disordered" evidence="10">
    <location>
        <begin position="1747"/>
        <end position="1788"/>
    </location>
</feature>
<evidence type="ECO:0000256" key="1">
    <source>
        <dbReference type="ARBA" id="ARBA00001957"/>
    </source>
</evidence>
<feature type="compositionally biased region" description="Gly residues" evidence="10">
    <location>
        <begin position="480"/>
        <end position="501"/>
    </location>
</feature>
<keyword evidence="4" id="KW-0597">Phosphoprotein</keyword>
<dbReference type="InterPro" id="IPR036736">
    <property type="entry name" value="ACP-like_sf"/>
</dbReference>
<dbReference type="GO" id="GO:0004312">
    <property type="term" value="F:fatty acid synthase activity"/>
    <property type="evidence" value="ECO:0007669"/>
    <property type="project" value="TreeGrafter"/>
</dbReference>
<dbReference type="Pfam" id="PF00109">
    <property type="entry name" value="ketoacyl-synt"/>
    <property type="match status" value="1"/>
</dbReference>
<dbReference type="SMART" id="SM01294">
    <property type="entry name" value="PKS_PP_betabranch"/>
    <property type="match status" value="1"/>
</dbReference>
<sequence>MTSDAPRGDSGPRDAEAKVVDALKRLTVDLRKTRQRLKEVEAAAREPIAIVGMACRYPGGVTSPEDLWRLVAEGRDVIAPLPADRGWDADLYDPDPARAGKVTVREGGFLDDPAAFDPAFFGMSAREALATDPQQRLLLETSWEAVERAGIDPVSLRGSRTGVFAGVIYQDYAARLRNAPGEFEGYLGNGSTGSVASGRVAYTLGLEGPAISLDTACSSSLVALHEAAQALRAGECQLALAGGVTVMASPLALLEFSRQRGLAGDARCKAFAAGADGTALGEGAGMLLLERLSDARRHGRRVLAVVRGSAVNQDGASSGLTAPSGPAQRRVIRQALDRAGLSAADVDMVEAHGTGTRLGDPIEAQALIDTYGQERPTERPLWLGSVKSNIGHAQAAAGVAGVIKAVQAMEHGVLPGTLHVDAPNPHVDWSAGAVELLTERREWPAAGRPRRAGVSSFGVSGTNAHVVLEQGDPAPVPRTGSGGGASTGDGDGAGASGGAGTGVGGGAVVPWVLSGRTEDALRAQAERLAAHLTDRPELSAAAVGEALARGRSVFEHRAVVGGADRAELLAGLTALADGRDAPGLAQGRVTSDARAVLVFAGLGRSADLGWAGRLATVSPVFAACLERCDEALRAGTDRPPLLDVLRGGTGEPASRWAVSVALAGLWEAFGIRATAVVAVTDADADADAAVDDDVAVLAASCVAGATTLKEAARALLSGGGAPQPGSARVPLLTASASVSGELERVIEELADRGLFVEVGPPGSVAPRLPAERTVAPPVGGAHGDEALWAALARLHVSAATVTWAAAFPAPGPDGPFPAELPTYAFRRRRYWLDDGPRIADPTAAGLAPAGHPLLGAAVELPDGEGLLFTGRLSTDTHPWLADHTVAGRVVVPGTALLELAGWAGTRAHCPRVAELTLHAPLELPPTGRAVRLHVTAPDADGRRRLTVSARPGPDQEWTRHATGTLSPADAPEAGGADLVTWPPTGAEPVAVDVDDLHRRAARHGIGYGPAFRGPRSVWRRGDEVFAEVALPEGLRTEAGRFGVHPALLDAALQSWPAAHPQVLAERRVPQVWHGVTAGTGGADALRVRIAPAEGHDEDGTHAVSVRASDAAGVPVLSVTALVSRPLRDADPAGVLLRPGWAPLAARPHPAHAVVAALGTEDDLPVTVDRRYGDLDALVEAVTAGAPAPDVVLLPVSRLPVPPSPGVPEAVHTATAALLARLRTWLSEPGLRASRLVTVSREESGAAADSGSGGALVDAAVRGLMRSARTEHPRRFGLLTLTGSQAPGPESLATALDAVRDEPEVVLRGDTAWVPRLSPTGPAGPADQAPVVDPDGTVLITGGTGTLGALVARHLVSRGARHLLLTGRRGEQAPGAAALAAELTAEGARVTVSACDASDRDALVALLDAVPDAHPLTAVVHVAGVTADASVGALTDVRLAAVLRPKVDAAWHLHELTRGTGLTEFVTFSSASGVFGGAGQANYAAANAFLDALAQHRHAQGLPGRSLAWGPWAERSALTADLTAADRARIEQDGIRALATTDALNLFDAALATADTPVLVPLGLDPARVRERRGDGRLPALLSTPADTGQAEPSDSAPAAATTAAPEVLYAERLKAMSEGERRRALLDLVRSHAAVVLGGGQSAQDIAPRQGFVDLGFDSLSNLELQDRLYDATGVDLPSTLIFDHPTAEALADHLCAELTGPADSGGPAVGPALAELDRLEAFLASFAENADAGARETVAHRLRDLVSRWPGRSRQDGGPHPDGGPRQDGGPDQDGPTTSGLASASDDELFEVLQQLRSAEGGTPTDQQRL</sequence>
<dbReference type="GO" id="GO:0031177">
    <property type="term" value="F:phosphopantetheine binding"/>
    <property type="evidence" value="ECO:0007669"/>
    <property type="project" value="InterPro"/>
</dbReference>
<dbReference type="PROSITE" id="PS00606">
    <property type="entry name" value="KS3_1"/>
    <property type="match status" value="1"/>
</dbReference>
<dbReference type="InterPro" id="IPR016035">
    <property type="entry name" value="Acyl_Trfase/lysoPLipase"/>
</dbReference>
<dbReference type="SMART" id="SM00823">
    <property type="entry name" value="PKS_PP"/>
    <property type="match status" value="1"/>
</dbReference>
<dbReference type="PANTHER" id="PTHR43775:SF51">
    <property type="entry name" value="INACTIVE PHENOLPHTHIOCEROL SYNTHESIS POLYKETIDE SYNTHASE TYPE I PKS1-RELATED"/>
    <property type="match status" value="1"/>
</dbReference>
<feature type="region of interest" description="Disordered" evidence="10">
    <location>
        <begin position="1572"/>
        <end position="1602"/>
    </location>
</feature>
<dbReference type="EMBL" id="BMSA01000011">
    <property type="protein sequence ID" value="GGT58113.1"/>
    <property type="molecule type" value="Genomic_DNA"/>
</dbReference>
<dbReference type="InterPro" id="IPR020806">
    <property type="entry name" value="PKS_PP-bd"/>
</dbReference>
<comment type="caution">
    <text evidence="14">The sequence shown here is derived from an EMBL/GenBank/DDBJ whole genome shotgun (WGS) entry which is preliminary data.</text>
</comment>
<reference evidence="14" key="2">
    <citation type="submission" date="2020-09" db="EMBL/GenBank/DDBJ databases">
        <authorList>
            <person name="Sun Q."/>
            <person name="Ohkuma M."/>
        </authorList>
    </citation>
    <scope>NUCLEOTIDE SEQUENCE</scope>
    <source>
        <strain evidence="14">JCM 4125</strain>
    </source>
</reference>
<feature type="domain" description="Carrier" evidence="11">
    <location>
        <begin position="1623"/>
        <end position="1699"/>
    </location>
</feature>
<keyword evidence="5" id="KW-0808">Transferase</keyword>
<feature type="compositionally biased region" description="Basic and acidic residues" evidence="10">
    <location>
        <begin position="1754"/>
        <end position="1766"/>
    </location>
</feature>
<dbReference type="Pfam" id="PF16197">
    <property type="entry name" value="KAsynt_C_assoc"/>
    <property type="match status" value="1"/>
</dbReference>
<protein>
    <recommendedName>
        <fullName evidence="16">Polyketide synthase</fullName>
    </recommendedName>
</protein>
<feature type="region of interest" description="N-terminal hotdog fold" evidence="9">
    <location>
        <begin position="851"/>
        <end position="972"/>
    </location>
</feature>
<evidence type="ECO:0000256" key="5">
    <source>
        <dbReference type="ARBA" id="ARBA00022679"/>
    </source>
</evidence>